<dbReference type="InterPro" id="IPR035931">
    <property type="entry name" value="YlxR-like_sf"/>
</dbReference>
<dbReference type="RefSeq" id="WP_141915299.1">
    <property type="nucleotide sequence ID" value="NZ_BAAAYS010000013.1"/>
</dbReference>
<sequence>MDPVRTCIGCRSRVEKSVLLRIVSRNSQVAVDEKAVLPGRGAWLHPSRACFDTAVQRRAFARAFRVSGPLDTQPLENRLKRLMEN</sequence>
<dbReference type="SUPFAM" id="SSF64376">
    <property type="entry name" value="YlxR-like"/>
    <property type="match status" value="1"/>
</dbReference>
<keyword evidence="3" id="KW-1185">Reference proteome</keyword>
<gene>
    <name evidence="2" type="ORF">FB466_0320</name>
</gene>
<reference evidence="2 3" key="1">
    <citation type="submission" date="2019-06" db="EMBL/GenBank/DDBJ databases">
        <title>Sequencing the genomes of 1000 actinobacteria strains.</title>
        <authorList>
            <person name="Klenk H.-P."/>
        </authorList>
    </citation>
    <scope>NUCLEOTIDE SEQUENCE [LARGE SCALE GENOMIC DNA]</scope>
    <source>
        <strain evidence="2 3">DSM 18031</strain>
    </source>
</reference>
<name>A0A543I4J0_9MICO</name>
<dbReference type="OrthoDB" id="5244965at2"/>
<dbReference type="PANTHER" id="PTHR34215:SF1">
    <property type="entry name" value="YLXR DOMAIN-CONTAINING PROTEIN"/>
    <property type="match status" value="1"/>
</dbReference>
<feature type="domain" description="YlxR" evidence="1">
    <location>
        <begin position="5"/>
        <end position="73"/>
    </location>
</feature>
<dbReference type="Gene3D" id="3.30.1230.10">
    <property type="entry name" value="YlxR-like"/>
    <property type="match status" value="1"/>
</dbReference>
<evidence type="ECO:0000313" key="2">
    <source>
        <dbReference type="EMBL" id="TQM65516.1"/>
    </source>
</evidence>
<organism evidence="2 3">
    <name type="scientific">Klugiella xanthotipulae</name>
    <dbReference type="NCBI Taxonomy" id="244735"/>
    <lineage>
        <taxon>Bacteria</taxon>
        <taxon>Bacillati</taxon>
        <taxon>Actinomycetota</taxon>
        <taxon>Actinomycetes</taxon>
        <taxon>Micrococcales</taxon>
        <taxon>Microbacteriaceae</taxon>
        <taxon>Klugiella</taxon>
    </lineage>
</organism>
<evidence type="ECO:0000313" key="3">
    <source>
        <dbReference type="Proteomes" id="UP000318331"/>
    </source>
</evidence>
<dbReference type="EMBL" id="VFPN01000001">
    <property type="protein sequence ID" value="TQM65516.1"/>
    <property type="molecule type" value="Genomic_DNA"/>
</dbReference>
<evidence type="ECO:0000259" key="1">
    <source>
        <dbReference type="Pfam" id="PF04296"/>
    </source>
</evidence>
<proteinExistence type="predicted"/>
<dbReference type="InterPro" id="IPR037465">
    <property type="entry name" value="YlxR"/>
</dbReference>
<dbReference type="AlphaFoldDB" id="A0A543I4J0"/>
<dbReference type="Proteomes" id="UP000318331">
    <property type="component" value="Unassembled WGS sequence"/>
</dbReference>
<protein>
    <recommendedName>
        <fullName evidence="1">YlxR domain-containing protein</fullName>
    </recommendedName>
</protein>
<dbReference type="Pfam" id="PF04296">
    <property type="entry name" value="YlxR"/>
    <property type="match status" value="1"/>
</dbReference>
<dbReference type="InterPro" id="IPR007393">
    <property type="entry name" value="YlxR_dom"/>
</dbReference>
<comment type="caution">
    <text evidence="2">The sequence shown here is derived from an EMBL/GenBank/DDBJ whole genome shotgun (WGS) entry which is preliminary data.</text>
</comment>
<accession>A0A543I4J0</accession>
<dbReference type="PANTHER" id="PTHR34215">
    <property type="entry name" value="BLL0784 PROTEIN"/>
    <property type="match status" value="1"/>
</dbReference>